<dbReference type="Proteomes" id="UP001055072">
    <property type="component" value="Unassembled WGS sequence"/>
</dbReference>
<evidence type="ECO:0000313" key="2">
    <source>
        <dbReference type="Proteomes" id="UP001055072"/>
    </source>
</evidence>
<reference evidence="1" key="1">
    <citation type="journal article" date="2021" name="Environ. Microbiol.">
        <title>Gene family expansions and transcriptome signatures uncover fungal adaptations to wood decay.</title>
        <authorList>
            <person name="Hage H."/>
            <person name="Miyauchi S."/>
            <person name="Viragh M."/>
            <person name="Drula E."/>
            <person name="Min B."/>
            <person name="Chaduli D."/>
            <person name="Navarro D."/>
            <person name="Favel A."/>
            <person name="Norest M."/>
            <person name="Lesage-Meessen L."/>
            <person name="Balint B."/>
            <person name="Merenyi Z."/>
            <person name="de Eugenio L."/>
            <person name="Morin E."/>
            <person name="Martinez A.T."/>
            <person name="Baldrian P."/>
            <person name="Stursova M."/>
            <person name="Martinez M.J."/>
            <person name="Novotny C."/>
            <person name="Magnuson J.K."/>
            <person name="Spatafora J.W."/>
            <person name="Maurice S."/>
            <person name="Pangilinan J."/>
            <person name="Andreopoulos W."/>
            <person name="LaButti K."/>
            <person name="Hundley H."/>
            <person name="Na H."/>
            <person name="Kuo A."/>
            <person name="Barry K."/>
            <person name="Lipzen A."/>
            <person name="Henrissat B."/>
            <person name="Riley R."/>
            <person name="Ahrendt S."/>
            <person name="Nagy L.G."/>
            <person name="Grigoriev I.V."/>
            <person name="Martin F."/>
            <person name="Rosso M.N."/>
        </authorList>
    </citation>
    <scope>NUCLEOTIDE SEQUENCE</scope>
    <source>
        <strain evidence="1">CBS 384.51</strain>
    </source>
</reference>
<sequence>MIPPRSKAFALPAQRTLVQGRKPTGGPVAHGLKTTVVGHAFPIPLERQLRAKGSVSPFLVDTFKRHHDYLRISLTEKCNLRCFYCMPADGVELSPKEHILSDDEIVRLASLFVQNGVRKIRLTGGEPTVRKGLPNLIARLNALRPHGLQAIGMTTNGIALHRRLPELVQNGLTHLNISLDTLDPFKFEIMTRRIGHEAVLRSLEVALASPLQSVKVNVVVIKDLNDSEILDFVEMTREKAFSIRFIEFMPFTGNKWDKQKMVPSSELLSRIASRHPTITKVPDELNDTARNYFIPGHKGSLGFISSMSDHFCGSCNRLRLTADGKIKVCLFDPKEISLRDLIRGGATDGELLQTIGLAVHGKQEKHAGMEDIDTVTNRPMILIGGTHDAPGSRLTHVDQSGRPAMVDVGAKPSTERTATARGRIYVPKVAYDLIAQASSTQAQERPVIAAAPSSQSPMMDHAKAKSLGKGDVLTVAQLAAIMGCKRTSDLIPLCHPLQLSHVAVELRLEAHSDSPPSDAETTKACSAGETLGTTKSHTLICDRRRWASIMCLATVKCEGKTGVEMEALTAVSVGLLTVWDMLKAVAGKEMVIGEIFVSHKSGGKSGDFQRQC</sequence>
<organism evidence="1 2">
    <name type="scientific">Irpex rosettiformis</name>
    <dbReference type="NCBI Taxonomy" id="378272"/>
    <lineage>
        <taxon>Eukaryota</taxon>
        <taxon>Fungi</taxon>
        <taxon>Dikarya</taxon>
        <taxon>Basidiomycota</taxon>
        <taxon>Agaricomycotina</taxon>
        <taxon>Agaricomycetes</taxon>
        <taxon>Polyporales</taxon>
        <taxon>Irpicaceae</taxon>
        <taxon>Irpex</taxon>
    </lineage>
</organism>
<proteinExistence type="predicted"/>
<gene>
    <name evidence="1" type="ORF">BDY19DRAFT_981962</name>
</gene>
<accession>A0ACB8UK13</accession>
<comment type="caution">
    <text evidence="1">The sequence shown here is derived from an EMBL/GenBank/DDBJ whole genome shotgun (WGS) entry which is preliminary data.</text>
</comment>
<name>A0ACB8UK13_9APHY</name>
<dbReference type="EMBL" id="MU274900">
    <property type="protein sequence ID" value="KAI0094457.1"/>
    <property type="molecule type" value="Genomic_DNA"/>
</dbReference>
<protein>
    <submittedName>
        <fullName evidence="1">Molybdenum cofactor biosynthesis prote</fullName>
    </submittedName>
</protein>
<keyword evidence="2" id="KW-1185">Reference proteome</keyword>
<evidence type="ECO:0000313" key="1">
    <source>
        <dbReference type="EMBL" id="KAI0094457.1"/>
    </source>
</evidence>